<dbReference type="AlphaFoldDB" id="A0A6G0M7S4"/>
<accession>A0A6G0M7S4</accession>
<protein>
    <submittedName>
        <fullName evidence="1">Uncharacterized protein</fullName>
    </submittedName>
</protein>
<sequence length="42" mass="4804">NLRNHHHNGSFFTKSWQFPCSSTITGRGAGHELRDPCYFLSP</sequence>
<proteinExistence type="predicted"/>
<gene>
    <name evidence="1" type="ORF">PF004_g31903</name>
</gene>
<evidence type="ECO:0000313" key="1">
    <source>
        <dbReference type="EMBL" id="KAE9158362.1"/>
    </source>
</evidence>
<reference evidence="1 2" key="1">
    <citation type="submission" date="2018-09" db="EMBL/GenBank/DDBJ databases">
        <title>Genomic investigation of the strawberry pathogen Phytophthora fragariae indicates pathogenicity is determined by transcriptional variation in three key races.</title>
        <authorList>
            <person name="Adams T.M."/>
            <person name="Armitage A.D."/>
            <person name="Sobczyk M.K."/>
            <person name="Bates H.J."/>
            <person name="Dunwell J.M."/>
            <person name="Nellist C.F."/>
            <person name="Harrison R.J."/>
        </authorList>
    </citation>
    <scope>NUCLEOTIDE SEQUENCE [LARGE SCALE GENOMIC DNA]</scope>
    <source>
        <strain evidence="1 2">BC-23</strain>
    </source>
</reference>
<dbReference type="EMBL" id="QXGC01008791">
    <property type="protein sequence ID" value="KAE9158362.1"/>
    <property type="molecule type" value="Genomic_DNA"/>
</dbReference>
<comment type="caution">
    <text evidence="1">The sequence shown here is derived from an EMBL/GenBank/DDBJ whole genome shotgun (WGS) entry which is preliminary data.</text>
</comment>
<feature type="non-terminal residue" evidence="1">
    <location>
        <position position="1"/>
    </location>
</feature>
<name>A0A6G0M7S4_9STRA</name>
<evidence type="ECO:0000313" key="2">
    <source>
        <dbReference type="Proteomes" id="UP000476176"/>
    </source>
</evidence>
<organism evidence="1 2">
    <name type="scientific">Phytophthora fragariae</name>
    <dbReference type="NCBI Taxonomy" id="53985"/>
    <lineage>
        <taxon>Eukaryota</taxon>
        <taxon>Sar</taxon>
        <taxon>Stramenopiles</taxon>
        <taxon>Oomycota</taxon>
        <taxon>Peronosporomycetes</taxon>
        <taxon>Peronosporales</taxon>
        <taxon>Peronosporaceae</taxon>
        <taxon>Phytophthora</taxon>
    </lineage>
</organism>
<dbReference type="Proteomes" id="UP000476176">
    <property type="component" value="Unassembled WGS sequence"/>
</dbReference>